<dbReference type="AlphaFoldDB" id="A0A8H4GUD5"/>
<comment type="caution">
    <text evidence="1">The sequence shown here is derived from an EMBL/GenBank/DDBJ whole genome shotgun (WGS) entry which is preliminary data.</text>
</comment>
<organism evidence="1 2">
    <name type="scientific">Aspergillus fumigatiaffinis</name>
    <dbReference type="NCBI Taxonomy" id="340414"/>
    <lineage>
        <taxon>Eukaryota</taxon>
        <taxon>Fungi</taxon>
        <taxon>Dikarya</taxon>
        <taxon>Ascomycota</taxon>
        <taxon>Pezizomycotina</taxon>
        <taxon>Eurotiomycetes</taxon>
        <taxon>Eurotiomycetidae</taxon>
        <taxon>Eurotiales</taxon>
        <taxon>Aspergillaceae</taxon>
        <taxon>Aspergillus</taxon>
        <taxon>Aspergillus subgen. Fumigati</taxon>
    </lineage>
</organism>
<dbReference type="Proteomes" id="UP000653565">
    <property type="component" value="Unassembled WGS sequence"/>
</dbReference>
<sequence length="235" mass="27134">MGPTTLPLERFINKINEKIRLLKKGELNTEDRKVLKKGRLCFVWEESLGSSEVAVTTWRKSRARRSYKEIQEVSSHLFLAVLLVVTPTDCGKTSFESTLNYLTSLENYENYHYDLNPAAQKFFESTAAEQGFASNHHYLDFMQCLFPKRERRQIQFAYSLIRRDEIQSFLETMSQGIYSSKQWTNEEIQGGSTSGCVTIFIPTSEDEDGSCNIRVNRTLLMQAIHKFKMTKLSLA</sequence>
<name>A0A8H4GUD5_9EURO</name>
<reference evidence="1" key="1">
    <citation type="journal article" date="2020" name="bioRxiv">
        <title>Genomic and phenotypic heterogeneity of clinical isolates of the human pathogens Aspergillus fumigatus, Aspergillus lentulus and Aspergillus fumigatiaffinis.</title>
        <authorList>
            <person name="dos Santos R.A.C."/>
            <person name="Steenwyk J.L."/>
            <person name="Rivero-Menendez O."/>
            <person name="Mead M.E."/>
            <person name="Silva L.P."/>
            <person name="Bastos R.W."/>
            <person name="Alastruey-Izquierdo A."/>
            <person name="Goldman G.H."/>
            <person name="Rokas A."/>
        </authorList>
    </citation>
    <scope>NUCLEOTIDE SEQUENCE</scope>
    <source>
        <strain evidence="1">CNM-CM6805</strain>
    </source>
</reference>
<accession>A0A8H4GUD5</accession>
<proteinExistence type="predicted"/>
<protein>
    <submittedName>
        <fullName evidence="1">Uncharacterized protein</fullName>
    </submittedName>
</protein>
<dbReference type="EMBL" id="JAAAPX010000145">
    <property type="protein sequence ID" value="KAF4228718.1"/>
    <property type="molecule type" value="Genomic_DNA"/>
</dbReference>
<reference evidence="1" key="2">
    <citation type="submission" date="2020-04" db="EMBL/GenBank/DDBJ databases">
        <authorList>
            <person name="Santos R.A.C."/>
            <person name="Steenwyk J.L."/>
            <person name="Rivero-Menendez O."/>
            <person name="Mead M.E."/>
            <person name="Silva L.P."/>
            <person name="Bastos R.W."/>
            <person name="Alastruey-Izquierdo A."/>
            <person name="Goldman G.H."/>
            <person name="Rokas A."/>
        </authorList>
    </citation>
    <scope>NUCLEOTIDE SEQUENCE</scope>
    <source>
        <strain evidence="1">CNM-CM6805</strain>
    </source>
</reference>
<evidence type="ECO:0000313" key="1">
    <source>
        <dbReference type="EMBL" id="KAF4228718.1"/>
    </source>
</evidence>
<gene>
    <name evidence="1" type="ORF">CNMCM6805_001901</name>
</gene>
<keyword evidence="2" id="KW-1185">Reference proteome</keyword>
<evidence type="ECO:0000313" key="2">
    <source>
        <dbReference type="Proteomes" id="UP000653565"/>
    </source>
</evidence>